<dbReference type="InterPro" id="IPR018211">
    <property type="entry name" value="ADH_Fe_CS"/>
</dbReference>
<comment type="caution">
    <text evidence="6">The sequence shown here is derived from an EMBL/GenBank/DDBJ whole genome shotgun (WGS) entry which is preliminary data.</text>
</comment>
<gene>
    <name evidence="6" type="primary">bdhA</name>
    <name evidence="6" type="ORF">GCM10007968_01650</name>
</gene>
<sequence>MFGGFPEKIPKLYLARRWNMDNFIFHNPTKLIFGKGQLEQLKTEIPKYGRKVLLVYGGGSIKRTGLYDQVKQILDGLHAETYELAGVEPNPRLTTVKKGIDVCLTEDIQFLLAVGGGSVIDCTKAIAVGAKFDGDPWEFVTRKKPVYDALPFGTVLTLAATGSEMNPNSVITNWDTHEKYGWSCAYSYPAFSILDPAFTFSVPKNQTIYGIVDMMAHVFEHYFHQTGHTPLQDRLCESILQTVIETAPKLVNDLENYEHRETILYCGTMALNGMVSMGFAGDWASHNIEHAVSAVYDIPHGGGLAIIFPNWMKHNLEVNIGRFKQLAERVFHVDPQGKTDREIALEGIEALRSFWTSIGAPSRLADYAIDGSRVDLMAERAMARGEFGQFRKLNKEDTLDILRASL</sequence>
<proteinExistence type="inferred from homology"/>
<keyword evidence="2" id="KW-0560">Oxidoreductase</keyword>
<accession>A0A917RXS9</accession>
<dbReference type="Proteomes" id="UP000654670">
    <property type="component" value="Unassembled WGS sequence"/>
</dbReference>
<dbReference type="InterPro" id="IPR056798">
    <property type="entry name" value="ADH_Fe_C"/>
</dbReference>
<evidence type="ECO:0000313" key="6">
    <source>
        <dbReference type="EMBL" id="GGL41456.1"/>
    </source>
</evidence>
<dbReference type="PANTHER" id="PTHR43633:SF1">
    <property type="entry name" value="ALCOHOL DEHYDROGENASE YQHD"/>
    <property type="match status" value="1"/>
</dbReference>
<dbReference type="InterPro" id="IPR044731">
    <property type="entry name" value="BDH-like"/>
</dbReference>
<dbReference type="PROSITE" id="PS00913">
    <property type="entry name" value="ADH_IRON_1"/>
    <property type="match status" value="1"/>
</dbReference>
<dbReference type="Gene3D" id="1.20.1090.10">
    <property type="entry name" value="Dehydroquinate synthase-like - alpha domain"/>
    <property type="match status" value="1"/>
</dbReference>
<evidence type="ECO:0000256" key="1">
    <source>
        <dbReference type="ARBA" id="ARBA00007358"/>
    </source>
</evidence>
<dbReference type="Pfam" id="PF25137">
    <property type="entry name" value="ADH_Fe_C"/>
    <property type="match status" value="1"/>
</dbReference>
<feature type="domain" description="Alcohol dehydrogenase iron-type/glycerol dehydrogenase GldA" evidence="4">
    <location>
        <begin position="28"/>
        <end position="196"/>
    </location>
</feature>
<dbReference type="GO" id="GO:1990002">
    <property type="term" value="F:methylglyoxal reductase (NADPH) (acetol producing) activity"/>
    <property type="evidence" value="ECO:0007669"/>
    <property type="project" value="TreeGrafter"/>
</dbReference>
<dbReference type="GO" id="GO:0008106">
    <property type="term" value="F:alcohol dehydrogenase (NADP+) activity"/>
    <property type="evidence" value="ECO:0007669"/>
    <property type="project" value="TreeGrafter"/>
</dbReference>
<dbReference type="GO" id="GO:0046872">
    <property type="term" value="F:metal ion binding"/>
    <property type="evidence" value="ECO:0007669"/>
    <property type="project" value="InterPro"/>
</dbReference>
<evidence type="ECO:0000259" key="4">
    <source>
        <dbReference type="Pfam" id="PF00465"/>
    </source>
</evidence>
<dbReference type="AlphaFoldDB" id="A0A917RXS9"/>
<evidence type="ECO:0000259" key="5">
    <source>
        <dbReference type="Pfam" id="PF25137"/>
    </source>
</evidence>
<keyword evidence="7" id="KW-1185">Reference proteome</keyword>
<reference evidence="6" key="1">
    <citation type="journal article" date="2014" name="Int. J. Syst. Evol. Microbiol.">
        <title>Complete genome sequence of Corynebacterium casei LMG S-19264T (=DSM 44701T), isolated from a smear-ripened cheese.</title>
        <authorList>
            <consortium name="US DOE Joint Genome Institute (JGI-PGF)"/>
            <person name="Walter F."/>
            <person name="Albersmeier A."/>
            <person name="Kalinowski J."/>
            <person name="Ruckert C."/>
        </authorList>
    </citation>
    <scope>NUCLEOTIDE SEQUENCE</scope>
    <source>
        <strain evidence="6">JCM 15325</strain>
    </source>
</reference>
<dbReference type="FunFam" id="3.40.50.1970:FF:000003">
    <property type="entry name" value="Alcohol dehydrogenase, iron-containing"/>
    <property type="match status" value="1"/>
</dbReference>
<protein>
    <submittedName>
        <fullName evidence="6">NADH-dependent alcohol dehydrogenase</fullName>
    </submittedName>
</protein>
<dbReference type="FunFam" id="1.20.1090.10:FF:000009">
    <property type="entry name" value="NADH-dependent butanol dehydrogenase"/>
    <property type="match status" value="1"/>
</dbReference>
<dbReference type="GO" id="GO:1990362">
    <property type="term" value="F:butanol dehydrogenase (NAD+) activity"/>
    <property type="evidence" value="ECO:0007669"/>
    <property type="project" value="InterPro"/>
</dbReference>
<dbReference type="Gene3D" id="3.40.50.1970">
    <property type="match status" value="1"/>
</dbReference>
<dbReference type="SUPFAM" id="SSF56796">
    <property type="entry name" value="Dehydroquinate synthase-like"/>
    <property type="match status" value="1"/>
</dbReference>
<organism evidence="6 7">
    <name type="scientific">Sporolactobacillus putidus</name>
    <dbReference type="NCBI Taxonomy" id="492735"/>
    <lineage>
        <taxon>Bacteria</taxon>
        <taxon>Bacillati</taxon>
        <taxon>Bacillota</taxon>
        <taxon>Bacilli</taxon>
        <taxon>Bacillales</taxon>
        <taxon>Sporolactobacillaceae</taxon>
        <taxon>Sporolactobacillus</taxon>
    </lineage>
</organism>
<dbReference type="CDD" id="cd08187">
    <property type="entry name" value="BDH"/>
    <property type="match status" value="1"/>
</dbReference>
<dbReference type="InterPro" id="IPR001670">
    <property type="entry name" value="ADH_Fe/GldA"/>
</dbReference>
<reference evidence="6" key="2">
    <citation type="submission" date="2020-09" db="EMBL/GenBank/DDBJ databases">
        <authorList>
            <person name="Sun Q."/>
            <person name="Ohkuma M."/>
        </authorList>
    </citation>
    <scope>NUCLEOTIDE SEQUENCE</scope>
    <source>
        <strain evidence="6">JCM 15325</strain>
    </source>
</reference>
<evidence type="ECO:0000256" key="3">
    <source>
        <dbReference type="ARBA" id="ARBA00023027"/>
    </source>
</evidence>
<evidence type="ECO:0000313" key="7">
    <source>
        <dbReference type="Proteomes" id="UP000654670"/>
    </source>
</evidence>
<dbReference type="GO" id="GO:0005829">
    <property type="term" value="C:cytosol"/>
    <property type="evidence" value="ECO:0007669"/>
    <property type="project" value="TreeGrafter"/>
</dbReference>
<name>A0A917RXS9_9BACL</name>
<comment type="similarity">
    <text evidence="1">Belongs to the iron-containing alcohol dehydrogenase family.</text>
</comment>
<dbReference type="PANTHER" id="PTHR43633">
    <property type="entry name" value="ALCOHOL DEHYDROGENASE YQHD"/>
    <property type="match status" value="1"/>
</dbReference>
<dbReference type="EMBL" id="BMOK01000001">
    <property type="protein sequence ID" value="GGL41456.1"/>
    <property type="molecule type" value="Genomic_DNA"/>
</dbReference>
<dbReference type="Pfam" id="PF00465">
    <property type="entry name" value="Fe-ADH"/>
    <property type="match status" value="1"/>
</dbReference>
<feature type="domain" description="Fe-containing alcohol dehydrogenase-like C-terminal" evidence="5">
    <location>
        <begin position="207"/>
        <end position="405"/>
    </location>
</feature>
<dbReference type="PROSITE" id="PS00060">
    <property type="entry name" value="ADH_IRON_2"/>
    <property type="match status" value="1"/>
</dbReference>
<evidence type="ECO:0000256" key="2">
    <source>
        <dbReference type="ARBA" id="ARBA00023002"/>
    </source>
</evidence>
<keyword evidence="3" id="KW-0520">NAD</keyword>